<dbReference type="AlphaFoldDB" id="A0A9P9WUW9"/>
<proteinExistence type="predicted"/>
<organism evidence="2 3">
    <name type="scientific">Neoarthrinium moseri</name>
    <dbReference type="NCBI Taxonomy" id="1658444"/>
    <lineage>
        <taxon>Eukaryota</taxon>
        <taxon>Fungi</taxon>
        <taxon>Dikarya</taxon>
        <taxon>Ascomycota</taxon>
        <taxon>Pezizomycotina</taxon>
        <taxon>Sordariomycetes</taxon>
        <taxon>Xylariomycetidae</taxon>
        <taxon>Amphisphaeriales</taxon>
        <taxon>Apiosporaceae</taxon>
        <taxon>Neoarthrinium</taxon>
    </lineage>
</organism>
<keyword evidence="1" id="KW-0732">Signal</keyword>
<feature type="chain" id="PRO_5040110400" description="Repetitive proline-rich cell wall protein" evidence="1">
    <location>
        <begin position="17"/>
        <end position="337"/>
    </location>
</feature>
<sequence>MKAVFSLLALAGSALAGYGHGEGHETTLTTYETTTVCPITSTITKGGSTYVQTAYTTSTITVTSCAGGECGGEVTVTAPDTTVGTTTEVDVTYTTTCPVTETVTAPGSTYTHVYTTTSVAVTKVATVIYQTVTGPAVTKTAETEVYTTLTSLCPVTETKTVGGSTVVVTWTSTSTIKEVVPTTAIAYTSYTVTEHVSTEVYVTEECPETTYTTVSKGSTIYVTKTGTETVTKTKEYTLTETIPVTQTKDIEVTYTTEATEGETVTAYPTVWVTYSGSTIITKTKAPTTVNVPTTAYHTPTPSASSTAPVQVSSGLAPQVTQAIGAVLAGVAGVVAML</sequence>
<dbReference type="EMBL" id="JAFIMR010000004">
    <property type="protein sequence ID" value="KAI1879735.1"/>
    <property type="molecule type" value="Genomic_DNA"/>
</dbReference>
<accession>A0A9P9WUW9</accession>
<reference evidence="2" key="1">
    <citation type="submission" date="2021-03" db="EMBL/GenBank/DDBJ databases">
        <title>Revisited historic fungal species revealed as producer of novel bioactive compounds through whole genome sequencing and comparative genomics.</title>
        <authorList>
            <person name="Vignolle G.A."/>
            <person name="Hochenegger N."/>
            <person name="Mach R.L."/>
            <person name="Mach-Aigner A.R."/>
            <person name="Javad Rahimi M."/>
            <person name="Salim K.A."/>
            <person name="Chan C.M."/>
            <person name="Lim L.B.L."/>
            <person name="Cai F."/>
            <person name="Druzhinina I.S."/>
            <person name="U'Ren J.M."/>
            <person name="Derntl C."/>
        </authorList>
    </citation>
    <scope>NUCLEOTIDE SEQUENCE</scope>
    <source>
        <strain evidence="2">TUCIM 5799</strain>
    </source>
</reference>
<comment type="caution">
    <text evidence="2">The sequence shown here is derived from an EMBL/GenBank/DDBJ whole genome shotgun (WGS) entry which is preliminary data.</text>
</comment>
<gene>
    <name evidence="2" type="ORF">JX265_002689</name>
</gene>
<evidence type="ECO:0008006" key="4">
    <source>
        <dbReference type="Google" id="ProtNLM"/>
    </source>
</evidence>
<protein>
    <recommendedName>
        <fullName evidence="4">Repetitive proline-rich cell wall protein</fullName>
    </recommendedName>
</protein>
<name>A0A9P9WUW9_9PEZI</name>
<evidence type="ECO:0000313" key="3">
    <source>
        <dbReference type="Proteomes" id="UP000829685"/>
    </source>
</evidence>
<evidence type="ECO:0000256" key="1">
    <source>
        <dbReference type="SAM" id="SignalP"/>
    </source>
</evidence>
<dbReference type="OrthoDB" id="3561626at2759"/>
<evidence type="ECO:0000313" key="2">
    <source>
        <dbReference type="EMBL" id="KAI1879735.1"/>
    </source>
</evidence>
<dbReference type="Proteomes" id="UP000829685">
    <property type="component" value="Unassembled WGS sequence"/>
</dbReference>
<keyword evidence="3" id="KW-1185">Reference proteome</keyword>
<feature type="signal peptide" evidence="1">
    <location>
        <begin position="1"/>
        <end position="16"/>
    </location>
</feature>